<keyword evidence="2 5" id="KW-0479">Metal-binding</keyword>
<keyword evidence="3 5" id="KW-0460">Magnesium</keyword>
<organism evidence="7 8">
    <name type="scientific">Bordetella flabilis</name>
    <dbReference type="NCBI Taxonomy" id="463014"/>
    <lineage>
        <taxon>Bacteria</taxon>
        <taxon>Pseudomonadati</taxon>
        <taxon>Pseudomonadota</taxon>
        <taxon>Betaproteobacteria</taxon>
        <taxon>Burkholderiales</taxon>
        <taxon>Alcaligenaceae</taxon>
        <taxon>Bordetella</taxon>
    </lineage>
</organism>
<accession>A0A193GMS5</accession>
<evidence type="ECO:0000259" key="6">
    <source>
        <dbReference type="Pfam" id="PF03328"/>
    </source>
</evidence>
<dbReference type="AlphaFoldDB" id="A0A193GMS5"/>
<protein>
    <recommendedName>
        <fullName evidence="6">HpcH/HpaI aldolase/citrate lyase domain-containing protein</fullName>
    </recommendedName>
</protein>
<dbReference type="InterPro" id="IPR015813">
    <property type="entry name" value="Pyrv/PenolPyrv_kinase-like_dom"/>
</dbReference>
<dbReference type="KEGG" id="bfz:BAU07_25020"/>
<dbReference type="InterPro" id="IPR040442">
    <property type="entry name" value="Pyrv_kinase-like_dom_sf"/>
</dbReference>
<dbReference type="GO" id="GO:0000287">
    <property type="term" value="F:magnesium ion binding"/>
    <property type="evidence" value="ECO:0007669"/>
    <property type="project" value="TreeGrafter"/>
</dbReference>
<dbReference type="SUPFAM" id="SSF51621">
    <property type="entry name" value="Phosphoenolpyruvate/pyruvate domain"/>
    <property type="match status" value="1"/>
</dbReference>
<dbReference type="PANTHER" id="PTHR32308">
    <property type="entry name" value="LYASE BETA SUBUNIT, PUTATIVE (AFU_ORTHOLOGUE AFUA_4G13030)-RELATED"/>
    <property type="match status" value="1"/>
</dbReference>
<keyword evidence="8" id="KW-1185">Reference proteome</keyword>
<gene>
    <name evidence="7" type="ORF">BAU07_25020</name>
</gene>
<dbReference type="STRING" id="463014.BAU07_25020"/>
<evidence type="ECO:0000256" key="1">
    <source>
        <dbReference type="ARBA" id="ARBA00001946"/>
    </source>
</evidence>
<dbReference type="GO" id="GO:0006107">
    <property type="term" value="P:oxaloacetate metabolic process"/>
    <property type="evidence" value="ECO:0007669"/>
    <property type="project" value="TreeGrafter"/>
</dbReference>
<feature type="binding site" evidence="4">
    <location>
        <position position="64"/>
    </location>
    <ligand>
        <name>substrate</name>
    </ligand>
</feature>
<reference evidence="7 8" key="1">
    <citation type="submission" date="2016-06" db="EMBL/GenBank/DDBJ databases">
        <title>Complete genome sequences of Bordetella bronchialis and Bordetella flabilis.</title>
        <authorList>
            <person name="LiPuma J.J."/>
            <person name="Spilker T."/>
        </authorList>
    </citation>
    <scope>NUCLEOTIDE SEQUENCE [LARGE SCALE GENOMIC DNA]</scope>
    <source>
        <strain evidence="7 8">AU10664</strain>
    </source>
</reference>
<proteinExistence type="predicted"/>
<dbReference type="Proteomes" id="UP000091926">
    <property type="component" value="Chromosome"/>
</dbReference>
<feature type="binding site" evidence="4">
    <location>
        <position position="126"/>
    </location>
    <ligand>
        <name>substrate</name>
    </ligand>
</feature>
<sequence>MRRTLLMTPGNREDRLRKAASYAADALVYDLEDSVPPAEKPRARACVNAVLGTLADDGRERCVRINALDTPHGMDDLQALPYDRIDSIMVPKVESADALRDIDARLRRLRVDHGRARPIEIIALVETPRGILKALEIADASPRTTALFFGSGDYTSALGATVSSVTLHHPRAVIAAAAAAAGLQAIDAAFFLDVKNAQATREDALEARALGFAGKVVFHPNQIAAVNEVFSPSTADIERARRIVAAHEEQLQRGHGTGVADGIFVAVDLVPPARRLLQLAEMLAQRERRTAPNPTSRAQP</sequence>
<evidence type="ECO:0000256" key="5">
    <source>
        <dbReference type="PIRSR" id="PIRSR015582-2"/>
    </source>
</evidence>
<evidence type="ECO:0000313" key="7">
    <source>
        <dbReference type="EMBL" id="ANN80771.1"/>
    </source>
</evidence>
<dbReference type="PANTHER" id="PTHR32308:SF0">
    <property type="entry name" value="HPCH_HPAI ALDOLASE_CITRATE LYASE DOMAIN-CONTAINING PROTEIN"/>
    <property type="match status" value="1"/>
</dbReference>
<dbReference type="PIRSF" id="PIRSF015582">
    <property type="entry name" value="Cit_lyase_B"/>
    <property type="match status" value="1"/>
</dbReference>
<dbReference type="EMBL" id="CP016172">
    <property type="protein sequence ID" value="ANN80771.1"/>
    <property type="molecule type" value="Genomic_DNA"/>
</dbReference>
<dbReference type="InterPro" id="IPR005000">
    <property type="entry name" value="Aldolase/citrate-lyase_domain"/>
</dbReference>
<dbReference type="GO" id="GO:0003824">
    <property type="term" value="F:catalytic activity"/>
    <property type="evidence" value="ECO:0007669"/>
    <property type="project" value="InterPro"/>
</dbReference>
<evidence type="ECO:0000256" key="3">
    <source>
        <dbReference type="ARBA" id="ARBA00022842"/>
    </source>
</evidence>
<dbReference type="Gene3D" id="3.20.20.60">
    <property type="entry name" value="Phosphoenolpyruvate-binding domains"/>
    <property type="match status" value="1"/>
</dbReference>
<feature type="binding site" evidence="5">
    <location>
        <position position="153"/>
    </location>
    <ligand>
        <name>Mg(2+)</name>
        <dbReference type="ChEBI" id="CHEBI:18420"/>
    </ligand>
</feature>
<evidence type="ECO:0000256" key="4">
    <source>
        <dbReference type="PIRSR" id="PIRSR015582-1"/>
    </source>
</evidence>
<dbReference type="Pfam" id="PF03328">
    <property type="entry name" value="HpcH_HpaI"/>
    <property type="match status" value="1"/>
</dbReference>
<evidence type="ECO:0000313" key="8">
    <source>
        <dbReference type="Proteomes" id="UP000091926"/>
    </source>
</evidence>
<feature type="domain" description="HpcH/HpaI aldolase/citrate lyase" evidence="6">
    <location>
        <begin position="3"/>
        <end position="220"/>
    </location>
</feature>
<feature type="binding site" evidence="5">
    <location>
        <position position="126"/>
    </location>
    <ligand>
        <name>Mg(2+)</name>
        <dbReference type="ChEBI" id="CHEBI:18420"/>
    </ligand>
</feature>
<comment type="cofactor">
    <cofactor evidence="1">
        <name>Mg(2+)</name>
        <dbReference type="ChEBI" id="CHEBI:18420"/>
    </cofactor>
</comment>
<dbReference type="InterPro" id="IPR011206">
    <property type="entry name" value="Citrate_lyase_beta/mcl1/mcl2"/>
</dbReference>
<name>A0A193GMS5_9BORD</name>
<evidence type="ECO:0000256" key="2">
    <source>
        <dbReference type="ARBA" id="ARBA00022723"/>
    </source>
</evidence>